<dbReference type="Gene3D" id="3.30.70.270">
    <property type="match status" value="2"/>
</dbReference>
<proteinExistence type="predicted"/>
<dbReference type="PANTHER" id="PTHR37984">
    <property type="entry name" value="PROTEIN CBG26694"/>
    <property type="match status" value="1"/>
</dbReference>
<dbReference type="AlphaFoldDB" id="A0A5A7TC41"/>
<dbReference type="OrthoDB" id="991861at2759"/>
<organism evidence="1 2">
    <name type="scientific">Cucumis melo var. makuwa</name>
    <name type="common">Oriental melon</name>
    <dbReference type="NCBI Taxonomy" id="1194695"/>
    <lineage>
        <taxon>Eukaryota</taxon>
        <taxon>Viridiplantae</taxon>
        <taxon>Streptophyta</taxon>
        <taxon>Embryophyta</taxon>
        <taxon>Tracheophyta</taxon>
        <taxon>Spermatophyta</taxon>
        <taxon>Magnoliopsida</taxon>
        <taxon>eudicotyledons</taxon>
        <taxon>Gunneridae</taxon>
        <taxon>Pentapetalae</taxon>
        <taxon>rosids</taxon>
        <taxon>fabids</taxon>
        <taxon>Cucurbitales</taxon>
        <taxon>Cucurbitaceae</taxon>
        <taxon>Benincaseae</taxon>
        <taxon>Cucumis</taxon>
    </lineage>
</organism>
<dbReference type="InterPro" id="IPR043128">
    <property type="entry name" value="Rev_trsase/Diguanyl_cyclase"/>
</dbReference>
<dbReference type="EMBL" id="SSTE01018604">
    <property type="protein sequence ID" value="KAA0038849.1"/>
    <property type="molecule type" value="Genomic_DNA"/>
</dbReference>
<dbReference type="FunFam" id="3.30.70.270:FF:000020">
    <property type="entry name" value="Transposon Tf2-6 polyprotein-like Protein"/>
    <property type="match status" value="1"/>
</dbReference>
<sequence length="608" mass="69161">MRRWDPLFKTWIQSLREQPIYYPKNLKILPNEQKVIVSSGLRSSYLGSHEFATAPLLSQYKVATYSASIMESAIQDCFMLLHTTSSPFRVKTDLDIDGSMHLCIDYRELNKIWTLQVHCNVFWLDQYPCGVYRPDEQEAEHEEQLHQVLETLRVNKLYAKFPKCEFSLKKVSFLDHVVSTERVSVDPTKIEVVTSWPRSSTVSEVRSFLGLAGYYRRFVEDFSSILSPLTQLTRKGTSFVWSSACESSFQELRQKLVTALVLTVPYGSGSFVIFSDASKKELDCMANVVADALSRKMSQSATPITEQTSLLRDFERAEIAVSVGEVTSQLAQLLVQLTLRQRIIVAYINDPYLVEKRYLIEAGTLACIGHEVRFQHSLSSSNWWSNREFAYNNNYQATIVMAPFEALYGRCCRSPVCWGEVAPMKDVLRFEKKWKLSPHFGGSFEILERIGHVAYLDFEPLHINENLSYEEQPVEILAREVKMLRNRVNALVKFFWRNHGAKEATWERKDDMRAHPLPPSPLQPQVVTTPSSQAETIAVVAVVFHRSHHVQPIILAARISPVVHLRRPSIAVSISVASPGRPLAVTVCRSPSSINALHLFEEPSSSAV</sequence>
<accession>A0A5A7TC41</accession>
<protein>
    <submittedName>
        <fullName evidence="1">Mitochondrial protein</fullName>
    </submittedName>
</protein>
<gene>
    <name evidence="1" type="ORF">E6C27_scaffold47G00100</name>
</gene>
<dbReference type="InterPro" id="IPR050951">
    <property type="entry name" value="Retrovirus_Pol_polyprotein"/>
</dbReference>
<name>A0A5A7TC41_CUCMM</name>
<dbReference type="InterPro" id="IPR043502">
    <property type="entry name" value="DNA/RNA_pol_sf"/>
</dbReference>
<dbReference type="SUPFAM" id="SSF56672">
    <property type="entry name" value="DNA/RNA polymerases"/>
    <property type="match status" value="1"/>
</dbReference>
<reference evidence="1 2" key="1">
    <citation type="submission" date="2019-08" db="EMBL/GenBank/DDBJ databases">
        <title>Draft genome sequences of two oriental melons (Cucumis melo L. var makuwa).</title>
        <authorList>
            <person name="Kwon S.-Y."/>
        </authorList>
    </citation>
    <scope>NUCLEOTIDE SEQUENCE [LARGE SCALE GENOMIC DNA]</scope>
    <source>
        <strain evidence="2">cv. SW 3</strain>
        <tissue evidence="1">Leaf</tissue>
    </source>
</reference>
<evidence type="ECO:0000313" key="2">
    <source>
        <dbReference type="Proteomes" id="UP000321393"/>
    </source>
</evidence>
<evidence type="ECO:0000313" key="1">
    <source>
        <dbReference type="EMBL" id="KAA0038849.1"/>
    </source>
</evidence>
<dbReference type="Proteomes" id="UP000321393">
    <property type="component" value="Unassembled WGS sequence"/>
</dbReference>
<comment type="caution">
    <text evidence="1">The sequence shown here is derived from an EMBL/GenBank/DDBJ whole genome shotgun (WGS) entry which is preliminary data.</text>
</comment>
<dbReference type="PANTHER" id="PTHR37984:SF5">
    <property type="entry name" value="PROTEIN NYNRIN-LIKE"/>
    <property type="match status" value="1"/>
</dbReference>